<dbReference type="EMBL" id="RAHH01000004">
    <property type="protein sequence ID" value="RJT46348.1"/>
    <property type="molecule type" value="Genomic_DNA"/>
</dbReference>
<protein>
    <submittedName>
        <fullName evidence="4">3-oxoacyl-ACP reductase FabG</fullName>
    </submittedName>
</protein>
<dbReference type="AlphaFoldDB" id="A0A419ND05"/>
<dbReference type="SMART" id="SM00822">
    <property type="entry name" value="PKS_KR"/>
    <property type="match status" value="1"/>
</dbReference>
<evidence type="ECO:0000256" key="1">
    <source>
        <dbReference type="ARBA" id="ARBA00006484"/>
    </source>
</evidence>
<dbReference type="FunFam" id="3.40.50.720:FF:000290">
    <property type="entry name" value="SDR family oxidoreductase"/>
    <property type="match status" value="1"/>
</dbReference>
<dbReference type="PRINTS" id="PR00080">
    <property type="entry name" value="SDRFAMILY"/>
</dbReference>
<dbReference type="Proteomes" id="UP000284908">
    <property type="component" value="Unassembled WGS sequence"/>
</dbReference>
<dbReference type="PANTHER" id="PTHR43639:SF1">
    <property type="entry name" value="SHORT-CHAIN DEHYDROGENASE_REDUCTASE FAMILY PROTEIN"/>
    <property type="match status" value="1"/>
</dbReference>
<sequence>MTTQHSLQGKAAFVQGGSRGIGAAIVQRLSREGASVAFTYVSSEDKAQALVKSIEASGGKALAIKADSADESSVRTAIDSAAKAFGKIDILVNNAGVLAFGEIDALTMDDFDRSIAINVRSVFVASQQAARHMPDGGRIITIGSVNADRMPFQGGAVYAMSKSAIVGLTKGLARDLGPRGITVNNVQPGPVDTDMNPADGEMAEGMRSYMALNRYGKDSEIASFVAYLSGPEAGYITGANLTIDGGFGA</sequence>
<dbReference type="Pfam" id="PF13561">
    <property type="entry name" value="adh_short_C2"/>
    <property type="match status" value="1"/>
</dbReference>
<evidence type="ECO:0000259" key="3">
    <source>
        <dbReference type="SMART" id="SM00822"/>
    </source>
</evidence>
<feature type="domain" description="Ketoreductase" evidence="3">
    <location>
        <begin position="10"/>
        <end position="189"/>
    </location>
</feature>
<dbReference type="GO" id="GO:0016491">
    <property type="term" value="F:oxidoreductase activity"/>
    <property type="evidence" value="ECO:0007669"/>
    <property type="project" value="UniProtKB-KW"/>
</dbReference>
<comment type="caution">
    <text evidence="4">The sequence shown here is derived from an EMBL/GenBank/DDBJ whole genome shotgun (WGS) entry which is preliminary data.</text>
</comment>
<dbReference type="PRINTS" id="PR00081">
    <property type="entry name" value="GDHRDH"/>
</dbReference>
<dbReference type="SUPFAM" id="SSF51735">
    <property type="entry name" value="NAD(P)-binding Rossmann-fold domains"/>
    <property type="match status" value="1"/>
</dbReference>
<evidence type="ECO:0000313" key="4">
    <source>
        <dbReference type="EMBL" id="RJT46348.1"/>
    </source>
</evidence>
<dbReference type="OrthoDB" id="5898578at2"/>
<name>A0A419ND05_9GAMM</name>
<evidence type="ECO:0000256" key="2">
    <source>
        <dbReference type="ARBA" id="ARBA00023002"/>
    </source>
</evidence>
<dbReference type="Gene3D" id="3.40.50.720">
    <property type="entry name" value="NAD(P)-binding Rossmann-like Domain"/>
    <property type="match status" value="1"/>
</dbReference>
<comment type="similarity">
    <text evidence="1">Belongs to the short-chain dehydrogenases/reductases (SDR) family.</text>
</comment>
<dbReference type="InterPro" id="IPR002347">
    <property type="entry name" value="SDR_fam"/>
</dbReference>
<gene>
    <name evidence="4" type="ORF">D6C13_03755</name>
</gene>
<accession>A0A419ND05</accession>
<keyword evidence="5" id="KW-1185">Reference proteome</keyword>
<proteinExistence type="inferred from homology"/>
<reference evidence="4 5" key="1">
    <citation type="submission" date="2018-09" db="EMBL/GenBank/DDBJ databases">
        <authorList>
            <person name="Le Fleche-Mateos A."/>
        </authorList>
    </citation>
    <scope>NUCLEOTIDE SEQUENCE [LARGE SCALE GENOMIC DNA]</scope>
    <source>
        <strain evidence="4 5">DSM 27399</strain>
    </source>
</reference>
<evidence type="ECO:0000313" key="5">
    <source>
        <dbReference type="Proteomes" id="UP000284908"/>
    </source>
</evidence>
<dbReference type="RefSeq" id="WP_120131501.1">
    <property type="nucleotide sequence ID" value="NZ_RAHH01000004.1"/>
</dbReference>
<dbReference type="InterPro" id="IPR036291">
    <property type="entry name" value="NAD(P)-bd_dom_sf"/>
</dbReference>
<dbReference type="InterPro" id="IPR020904">
    <property type="entry name" value="Sc_DH/Rdtase_CS"/>
</dbReference>
<dbReference type="InterPro" id="IPR057326">
    <property type="entry name" value="KR_dom"/>
</dbReference>
<dbReference type="PROSITE" id="PS00061">
    <property type="entry name" value="ADH_SHORT"/>
    <property type="match status" value="1"/>
</dbReference>
<keyword evidence="2" id="KW-0560">Oxidoreductase</keyword>
<dbReference type="PANTHER" id="PTHR43639">
    <property type="entry name" value="OXIDOREDUCTASE, SHORT-CHAIN DEHYDROGENASE/REDUCTASE FAMILY (AFU_ORTHOLOGUE AFUA_5G02870)"/>
    <property type="match status" value="1"/>
</dbReference>
<organism evidence="4 5">
    <name type="scientific">Rahnella woolbedingensis</name>
    <dbReference type="NCBI Taxonomy" id="1510574"/>
    <lineage>
        <taxon>Bacteria</taxon>
        <taxon>Pseudomonadati</taxon>
        <taxon>Pseudomonadota</taxon>
        <taxon>Gammaproteobacteria</taxon>
        <taxon>Enterobacterales</taxon>
        <taxon>Yersiniaceae</taxon>
        <taxon>Rahnella</taxon>
    </lineage>
</organism>